<dbReference type="Pfam" id="PF01053">
    <property type="entry name" value="Cys_Met_Meta_PP"/>
    <property type="match status" value="1"/>
</dbReference>
<comment type="cofactor">
    <cofactor evidence="1 10">
        <name>pyridoxal 5'-phosphate</name>
        <dbReference type="ChEBI" id="CHEBI:597326"/>
    </cofactor>
</comment>
<protein>
    <recommendedName>
        <fullName evidence="5">homocysteine desulfhydrase</fullName>
        <ecNumber evidence="5">4.4.1.2</ecNumber>
    </recommendedName>
    <alternativeName>
        <fullName evidence="6">Homocysteine desulfhydrase</fullName>
    </alternativeName>
</protein>
<feature type="modified residue" description="N6-(pyridoxal phosphate)lysine" evidence="9">
    <location>
        <position position="247"/>
    </location>
</feature>
<dbReference type="InterPro" id="IPR054542">
    <property type="entry name" value="Cys_met_metab_PP"/>
</dbReference>
<gene>
    <name evidence="11" type="ORF">DC432_14000</name>
</gene>
<dbReference type="EC" id="4.4.1.2" evidence="5"/>
<reference evidence="11 12" key="1">
    <citation type="submission" date="2018-04" db="EMBL/GenBank/DDBJ databases">
        <authorList>
            <person name="Go L.Y."/>
            <person name="Mitchell J.A."/>
        </authorList>
    </citation>
    <scope>NUCLEOTIDE SEQUENCE [LARGE SCALE GENOMIC DNA]</scope>
    <source>
        <strain evidence="11 12">TPD7010</strain>
    </source>
</reference>
<dbReference type="InterPro" id="IPR015421">
    <property type="entry name" value="PyrdxlP-dep_Trfase_major"/>
</dbReference>
<evidence type="ECO:0000256" key="8">
    <source>
        <dbReference type="ARBA" id="ARBA00052699"/>
    </source>
</evidence>
<dbReference type="AlphaFoldDB" id="A0A2T7W1T5"/>
<evidence type="ECO:0000256" key="3">
    <source>
        <dbReference type="ARBA" id="ARBA00022679"/>
    </source>
</evidence>
<dbReference type="Proteomes" id="UP000244649">
    <property type="component" value="Unassembled WGS sequence"/>
</dbReference>
<organism evidence="11 12">
    <name type="scientific">Microbacterium testaceum</name>
    <name type="common">Aureobacterium testaceum</name>
    <name type="synonym">Brevibacterium testaceum</name>
    <dbReference type="NCBI Taxonomy" id="2033"/>
    <lineage>
        <taxon>Bacteria</taxon>
        <taxon>Bacillati</taxon>
        <taxon>Actinomycetota</taxon>
        <taxon>Actinomycetes</taxon>
        <taxon>Micrococcales</taxon>
        <taxon>Microbacteriaceae</taxon>
        <taxon>Microbacterium</taxon>
    </lineage>
</organism>
<dbReference type="FunFam" id="3.40.640.10:FF:000046">
    <property type="entry name" value="Cystathionine gamma-lyase"/>
    <property type="match status" value="1"/>
</dbReference>
<evidence type="ECO:0000256" key="6">
    <source>
        <dbReference type="ARBA" id="ARBA00047199"/>
    </source>
</evidence>
<comment type="catalytic activity">
    <reaction evidence="8">
        <text>L-methionine + H2O = methanethiol + 2-oxobutanoate + NH4(+)</text>
        <dbReference type="Rhea" id="RHEA:23800"/>
        <dbReference type="ChEBI" id="CHEBI:15377"/>
        <dbReference type="ChEBI" id="CHEBI:16007"/>
        <dbReference type="ChEBI" id="CHEBI:16763"/>
        <dbReference type="ChEBI" id="CHEBI:28938"/>
        <dbReference type="ChEBI" id="CHEBI:57844"/>
        <dbReference type="EC" id="4.4.1.11"/>
    </reaction>
    <physiologicalReaction direction="left-to-right" evidence="8">
        <dbReference type="Rhea" id="RHEA:23801"/>
    </physiologicalReaction>
</comment>
<name>A0A2T7W1T5_MICTE</name>
<keyword evidence="3 11" id="KW-0808">Transferase</keyword>
<dbReference type="EMBL" id="QDFT01000049">
    <property type="protein sequence ID" value="PVE63265.1"/>
    <property type="molecule type" value="Genomic_DNA"/>
</dbReference>
<dbReference type="InterPro" id="IPR015424">
    <property type="entry name" value="PyrdxlP-dep_Trfase"/>
</dbReference>
<dbReference type="GO" id="GO:0003961">
    <property type="term" value="F:O-acetylhomoserine aminocarboxypropyltransferase activity"/>
    <property type="evidence" value="ECO:0007669"/>
    <property type="project" value="TreeGrafter"/>
</dbReference>
<evidence type="ECO:0000256" key="10">
    <source>
        <dbReference type="RuleBase" id="RU362118"/>
    </source>
</evidence>
<proteinExistence type="inferred from homology"/>
<dbReference type="InterPro" id="IPR015422">
    <property type="entry name" value="PyrdxlP-dep_Trfase_small"/>
</dbReference>
<comment type="catalytic activity">
    <reaction evidence="7">
        <text>L-homocysteine + H2O = 2-oxobutanoate + hydrogen sulfide + NH4(+) + H(+)</text>
        <dbReference type="Rhea" id="RHEA:14501"/>
        <dbReference type="ChEBI" id="CHEBI:15377"/>
        <dbReference type="ChEBI" id="CHEBI:15378"/>
        <dbReference type="ChEBI" id="CHEBI:16763"/>
        <dbReference type="ChEBI" id="CHEBI:28938"/>
        <dbReference type="ChEBI" id="CHEBI:29919"/>
        <dbReference type="ChEBI" id="CHEBI:58199"/>
        <dbReference type="EC" id="4.4.1.2"/>
    </reaction>
    <physiologicalReaction direction="left-to-right" evidence="7">
        <dbReference type="Rhea" id="RHEA:14502"/>
    </physiologicalReaction>
</comment>
<dbReference type="GO" id="GO:0030170">
    <property type="term" value="F:pyridoxal phosphate binding"/>
    <property type="evidence" value="ECO:0007669"/>
    <property type="project" value="InterPro"/>
</dbReference>
<dbReference type="CDD" id="cd00614">
    <property type="entry name" value="CGS_like"/>
    <property type="match status" value="1"/>
</dbReference>
<comment type="similarity">
    <text evidence="2 10">Belongs to the trans-sulfuration enzymes family.</text>
</comment>
<dbReference type="GO" id="GO:0018826">
    <property type="term" value="F:methionine gamma-lyase activity"/>
    <property type="evidence" value="ECO:0007669"/>
    <property type="project" value="UniProtKB-EC"/>
</dbReference>
<dbReference type="GO" id="GO:0004124">
    <property type="term" value="F:cysteine synthase activity"/>
    <property type="evidence" value="ECO:0007669"/>
    <property type="project" value="TreeGrafter"/>
</dbReference>
<dbReference type="GO" id="GO:0005737">
    <property type="term" value="C:cytoplasm"/>
    <property type="evidence" value="ECO:0007669"/>
    <property type="project" value="TreeGrafter"/>
</dbReference>
<comment type="caution">
    <text evidence="11">The sequence shown here is derived from an EMBL/GenBank/DDBJ whole genome shotgun (WGS) entry which is preliminary data.</text>
</comment>
<dbReference type="GO" id="GO:0071269">
    <property type="term" value="P:L-homocysteine biosynthetic process"/>
    <property type="evidence" value="ECO:0007669"/>
    <property type="project" value="TreeGrafter"/>
</dbReference>
<sequence length="466" mass="50585">MSRPRRRARGRVRSPAGWARCCRAKWRAYVAEPAAPHSDWTGFGFATRQVHAGEEEDLTHGSRITPVHLSAAYRFASFQEATDRFAAADLGHLYSRNANPTNQVAERRLASLEGGSGALVVGSGQAAITMALLGLASSGEHIVSTASIYSGTRVLFDRTFARMGVTVEYVWDPLDDAEWEALIRPETKAIFTETLPNPKNDVVDIDAVARVAQRHGIPLVVDNTIATPFLIRPIEHGADIVVHSATKFLSGHGANLAGAVVDGGRFDWAASERSYPVITDTPVAAHASFLDAFGPRAFELSLRFGIANDTGPALSPLNGFLLQQGMETLSVRMRQHLASARTIAEWLAQHDAVESVDYAGLPSHPQHQIALRDYDGLSGSVFSFTVHGGRDGAERFFDGLRLFSRMTNIGDTRSMALHPATTTHLGFTQETRDRLGITDGLIRLSIGLEDAADLIADLEQALRATR</sequence>
<evidence type="ECO:0000313" key="11">
    <source>
        <dbReference type="EMBL" id="PVE63265.1"/>
    </source>
</evidence>
<dbReference type="Gene3D" id="3.40.640.10">
    <property type="entry name" value="Type I PLP-dependent aspartate aminotransferase-like (Major domain)"/>
    <property type="match status" value="1"/>
</dbReference>
<keyword evidence="4 9" id="KW-0663">Pyridoxal phosphate</keyword>
<evidence type="ECO:0000313" key="12">
    <source>
        <dbReference type="Proteomes" id="UP000244649"/>
    </source>
</evidence>
<dbReference type="PROSITE" id="PS00868">
    <property type="entry name" value="CYS_MET_METAB_PP"/>
    <property type="match status" value="1"/>
</dbReference>
<dbReference type="PANTHER" id="PTHR43797">
    <property type="entry name" value="HOMOCYSTEINE/CYSTEINE SYNTHASE"/>
    <property type="match status" value="1"/>
</dbReference>
<evidence type="ECO:0000256" key="1">
    <source>
        <dbReference type="ARBA" id="ARBA00001933"/>
    </source>
</evidence>
<dbReference type="PIRSF" id="PIRSF001434">
    <property type="entry name" value="CGS"/>
    <property type="match status" value="1"/>
</dbReference>
<dbReference type="Gene3D" id="3.90.1150.10">
    <property type="entry name" value="Aspartate Aminotransferase, domain 1"/>
    <property type="match status" value="1"/>
</dbReference>
<dbReference type="GO" id="GO:0047982">
    <property type="term" value="F:homocysteine desulfhydrase activity"/>
    <property type="evidence" value="ECO:0007669"/>
    <property type="project" value="UniProtKB-EC"/>
</dbReference>
<dbReference type="InterPro" id="IPR006235">
    <property type="entry name" value="OAc-hSer/O-AcSer_sulfhydrylase"/>
</dbReference>
<evidence type="ECO:0000256" key="2">
    <source>
        <dbReference type="ARBA" id="ARBA00009077"/>
    </source>
</evidence>
<evidence type="ECO:0000256" key="9">
    <source>
        <dbReference type="PIRSR" id="PIRSR001434-2"/>
    </source>
</evidence>
<evidence type="ECO:0000256" key="5">
    <source>
        <dbReference type="ARBA" id="ARBA00047175"/>
    </source>
</evidence>
<evidence type="ECO:0000256" key="7">
    <source>
        <dbReference type="ARBA" id="ARBA00048780"/>
    </source>
</evidence>
<dbReference type="GO" id="GO:0019346">
    <property type="term" value="P:transsulfuration"/>
    <property type="evidence" value="ECO:0007669"/>
    <property type="project" value="InterPro"/>
</dbReference>
<accession>A0A2T7W1T5</accession>
<dbReference type="GO" id="GO:0006535">
    <property type="term" value="P:cysteine biosynthetic process from serine"/>
    <property type="evidence" value="ECO:0007669"/>
    <property type="project" value="TreeGrafter"/>
</dbReference>
<dbReference type="SUPFAM" id="SSF53383">
    <property type="entry name" value="PLP-dependent transferases"/>
    <property type="match status" value="1"/>
</dbReference>
<dbReference type="InterPro" id="IPR000277">
    <property type="entry name" value="Cys/Met-Metab_PyrdxlP-dep_enz"/>
</dbReference>
<evidence type="ECO:0000256" key="4">
    <source>
        <dbReference type="ARBA" id="ARBA00022898"/>
    </source>
</evidence>
<dbReference type="PANTHER" id="PTHR43797:SF2">
    <property type="entry name" value="HOMOCYSTEINE_CYSTEINE SYNTHASE"/>
    <property type="match status" value="1"/>
</dbReference>